<dbReference type="InterPro" id="IPR052728">
    <property type="entry name" value="O2_lipid_transport_reg"/>
</dbReference>
<feature type="domain" description="Nose resistant-to-fluoxetine protein N-terminal" evidence="2">
    <location>
        <begin position="1"/>
        <end position="108"/>
    </location>
</feature>
<reference evidence="3 4" key="1">
    <citation type="submission" date="2022-12" db="EMBL/GenBank/DDBJ databases">
        <title>Chromosome-level genome of Tegillarca granosa.</title>
        <authorList>
            <person name="Kim J."/>
        </authorList>
    </citation>
    <scope>NUCLEOTIDE SEQUENCE [LARGE SCALE GENOMIC DNA]</scope>
    <source>
        <strain evidence="3">Teg-2019</strain>
        <tissue evidence="3">Adductor muscle</tissue>
    </source>
</reference>
<keyword evidence="1" id="KW-0812">Transmembrane</keyword>
<gene>
    <name evidence="3" type="ORF">KUTeg_017972</name>
</gene>
<keyword evidence="1" id="KW-1133">Transmembrane helix</keyword>
<dbReference type="EMBL" id="JARBDR010000903">
    <property type="protein sequence ID" value="KAJ8304389.1"/>
    <property type="molecule type" value="Genomic_DNA"/>
</dbReference>
<dbReference type="PANTHER" id="PTHR11161:SF0">
    <property type="entry name" value="O-ACYLTRANSFERASE LIKE PROTEIN"/>
    <property type="match status" value="1"/>
</dbReference>
<organism evidence="3 4">
    <name type="scientific">Tegillarca granosa</name>
    <name type="common">Malaysian cockle</name>
    <name type="synonym">Anadara granosa</name>
    <dbReference type="NCBI Taxonomy" id="220873"/>
    <lineage>
        <taxon>Eukaryota</taxon>
        <taxon>Metazoa</taxon>
        <taxon>Spiralia</taxon>
        <taxon>Lophotrochozoa</taxon>
        <taxon>Mollusca</taxon>
        <taxon>Bivalvia</taxon>
        <taxon>Autobranchia</taxon>
        <taxon>Pteriomorphia</taxon>
        <taxon>Arcoida</taxon>
        <taxon>Arcoidea</taxon>
        <taxon>Arcidae</taxon>
        <taxon>Tegillarca</taxon>
    </lineage>
</organism>
<accession>A0ABQ9EGH6</accession>
<evidence type="ECO:0000259" key="2">
    <source>
        <dbReference type="SMART" id="SM00703"/>
    </source>
</evidence>
<keyword evidence="1" id="KW-0472">Membrane</keyword>
<dbReference type="InterPro" id="IPR006621">
    <property type="entry name" value="Nose-resist-to-fluoxetine_N"/>
</dbReference>
<feature type="transmembrane region" description="Helical" evidence="1">
    <location>
        <begin position="123"/>
        <end position="146"/>
    </location>
</feature>
<evidence type="ECO:0000313" key="3">
    <source>
        <dbReference type="EMBL" id="KAJ8304389.1"/>
    </source>
</evidence>
<dbReference type="PANTHER" id="PTHR11161">
    <property type="entry name" value="O-ACYLTRANSFERASE"/>
    <property type="match status" value="1"/>
</dbReference>
<protein>
    <recommendedName>
        <fullName evidence="2">Nose resistant-to-fluoxetine protein N-terminal domain-containing protein</fullName>
    </recommendedName>
</protein>
<dbReference type="Pfam" id="PF20146">
    <property type="entry name" value="NRF"/>
    <property type="match status" value="1"/>
</dbReference>
<dbReference type="Proteomes" id="UP001217089">
    <property type="component" value="Unassembled WGS sequence"/>
</dbReference>
<sequence>MGKVESGIFTGHLKWLGSFDECRQIQASVKTVQNDIIHPFKGQYCTIGIPVGDIIAGALGNLGALSCTHYLGVGFCIPDSCDKTELQTAINQVLPKIPLPGNKHLYAVYPHCQENNPKFDKKAIAAIATCSLFIAVMAIATLYDVIVIQRQKKTLKNTIEWHCAKWKRSGISVQTKIR</sequence>
<proteinExistence type="predicted"/>
<dbReference type="SMART" id="SM00703">
    <property type="entry name" value="NRF"/>
    <property type="match status" value="1"/>
</dbReference>
<name>A0ABQ9EGH6_TEGGR</name>
<comment type="caution">
    <text evidence="3">The sequence shown here is derived from an EMBL/GenBank/DDBJ whole genome shotgun (WGS) entry which is preliminary data.</text>
</comment>
<keyword evidence="4" id="KW-1185">Reference proteome</keyword>
<evidence type="ECO:0000313" key="4">
    <source>
        <dbReference type="Proteomes" id="UP001217089"/>
    </source>
</evidence>
<evidence type="ECO:0000256" key="1">
    <source>
        <dbReference type="SAM" id="Phobius"/>
    </source>
</evidence>